<evidence type="ECO:0000313" key="1">
    <source>
        <dbReference type="EMBL" id="RNA06069.1"/>
    </source>
</evidence>
<protein>
    <submittedName>
        <fullName evidence="1">Uncharacterized protein</fullName>
    </submittedName>
</protein>
<name>A0A3M7Q4D2_BRAPC</name>
<organism evidence="1 2">
    <name type="scientific">Brachionus plicatilis</name>
    <name type="common">Marine rotifer</name>
    <name type="synonym">Brachionus muelleri</name>
    <dbReference type="NCBI Taxonomy" id="10195"/>
    <lineage>
        <taxon>Eukaryota</taxon>
        <taxon>Metazoa</taxon>
        <taxon>Spiralia</taxon>
        <taxon>Gnathifera</taxon>
        <taxon>Rotifera</taxon>
        <taxon>Eurotatoria</taxon>
        <taxon>Monogononta</taxon>
        <taxon>Pseudotrocha</taxon>
        <taxon>Ploima</taxon>
        <taxon>Brachionidae</taxon>
        <taxon>Brachionus</taxon>
    </lineage>
</organism>
<dbReference type="EMBL" id="REGN01007503">
    <property type="protein sequence ID" value="RNA06069.1"/>
    <property type="molecule type" value="Genomic_DNA"/>
</dbReference>
<comment type="caution">
    <text evidence="1">The sequence shown here is derived from an EMBL/GenBank/DDBJ whole genome shotgun (WGS) entry which is preliminary data.</text>
</comment>
<reference evidence="1 2" key="1">
    <citation type="journal article" date="2018" name="Sci. Rep.">
        <title>Genomic signatures of local adaptation to the degree of environmental predictability in rotifers.</title>
        <authorList>
            <person name="Franch-Gras L."/>
            <person name="Hahn C."/>
            <person name="Garcia-Roger E.M."/>
            <person name="Carmona M.J."/>
            <person name="Serra M."/>
            <person name="Gomez A."/>
        </authorList>
    </citation>
    <scope>NUCLEOTIDE SEQUENCE [LARGE SCALE GENOMIC DNA]</scope>
    <source>
        <strain evidence="1">HYR1</strain>
    </source>
</reference>
<dbReference type="AlphaFoldDB" id="A0A3M7Q4D2"/>
<evidence type="ECO:0000313" key="2">
    <source>
        <dbReference type="Proteomes" id="UP000276133"/>
    </source>
</evidence>
<keyword evidence="2" id="KW-1185">Reference proteome</keyword>
<sequence length="62" mass="7041">MSCAMSIIQANFPQGLTSKRVQMLRPSAIWKNSHCQLYVTFQNSGRNIAQINSSRYIRGTHV</sequence>
<dbReference type="Proteomes" id="UP000276133">
    <property type="component" value="Unassembled WGS sequence"/>
</dbReference>
<accession>A0A3M7Q4D2</accession>
<gene>
    <name evidence="1" type="ORF">BpHYR1_032846</name>
</gene>
<proteinExistence type="predicted"/>